<proteinExistence type="predicted"/>
<comment type="caution">
    <text evidence="2">The sequence shown here is derived from an EMBL/GenBank/DDBJ whole genome shotgun (WGS) entry which is preliminary data.</text>
</comment>
<evidence type="ECO:0000313" key="2">
    <source>
        <dbReference type="EMBL" id="PQM38326.1"/>
    </source>
</evidence>
<sequence>MREVDEDGIKIPAQAGEAESQVELSELQSRGHEIATESENFHQVPGKEDSEVSFIMVEKPFSDGCVGGSPYLNLGREIFDDSSGL</sequence>
<gene>
    <name evidence="2" type="ORF">Pyn_35441</name>
</gene>
<organism evidence="2 3">
    <name type="scientific">Prunus yedoensis var. nudiflora</name>
    <dbReference type="NCBI Taxonomy" id="2094558"/>
    <lineage>
        <taxon>Eukaryota</taxon>
        <taxon>Viridiplantae</taxon>
        <taxon>Streptophyta</taxon>
        <taxon>Embryophyta</taxon>
        <taxon>Tracheophyta</taxon>
        <taxon>Spermatophyta</taxon>
        <taxon>Magnoliopsida</taxon>
        <taxon>eudicotyledons</taxon>
        <taxon>Gunneridae</taxon>
        <taxon>Pentapetalae</taxon>
        <taxon>rosids</taxon>
        <taxon>fabids</taxon>
        <taxon>Rosales</taxon>
        <taxon>Rosaceae</taxon>
        <taxon>Amygdaloideae</taxon>
        <taxon>Amygdaleae</taxon>
        <taxon>Prunus</taxon>
    </lineage>
</organism>
<dbReference type="AlphaFoldDB" id="A0A314UNG3"/>
<feature type="region of interest" description="Disordered" evidence="1">
    <location>
        <begin position="1"/>
        <end position="21"/>
    </location>
</feature>
<accession>A0A314UNG3</accession>
<name>A0A314UNG3_PRUYE</name>
<dbReference type="EMBL" id="PJQY01003319">
    <property type="protein sequence ID" value="PQM38326.1"/>
    <property type="molecule type" value="Genomic_DNA"/>
</dbReference>
<protein>
    <submittedName>
        <fullName evidence="2">Protein lava lamp isoform X5</fullName>
    </submittedName>
</protein>
<dbReference type="Proteomes" id="UP000250321">
    <property type="component" value="Unassembled WGS sequence"/>
</dbReference>
<evidence type="ECO:0000256" key="1">
    <source>
        <dbReference type="SAM" id="MobiDB-lite"/>
    </source>
</evidence>
<dbReference type="STRING" id="2094558.A0A314UNG3"/>
<keyword evidence="3" id="KW-1185">Reference proteome</keyword>
<evidence type="ECO:0000313" key="3">
    <source>
        <dbReference type="Proteomes" id="UP000250321"/>
    </source>
</evidence>
<reference evidence="2 3" key="1">
    <citation type="submission" date="2018-02" db="EMBL/GenBank/DDBJ databases">
        <title>Draft genome of wild Prunus yedoensis var. nudiflora.</title>
        <authorList>
            <person name="Baek S."/>
            <person name="Kim J.-H."/>
            <person name="Choi K."/>
            <person name="Kim G.-B."/>
            <person name="Cho A."/>
            <person name="Jang H."/>
            <person name="Shin C.-H."/>
            <person name="Yu H.-J."/>
            <person name="Mun J.-H."/>
        </authorList>
    </citation>
    <scope>NUCLEOTIDE SEQUENCE [LARGE SCALE GENOMIC DNA]</scope>
    <source>
        <strain evidence="3">cv. Jeju island</strain>
        <tissue evidence="2">Leaf</tissue>
    </source>
</reference>